<dbReference type="AlphaFoldDB" id="A0A381PY59"/>
<keyword evidence="1" id="KW-0175">Coiled coil</keyword>
<accession>A0A381PY59</accession>
<reference evidence="2" key="1">
    <citation type="submission" date="2018-05" db="EMBL/GenBank/DDBJ databases">
        <authorList>
            <person name="Lanie J.A."/>
            <person name="Ng W.-L."/>
            <person name="Kazmierczak K.M."/>
            <person name="Andrzejewski T.M."/>
            <person name="Davidsen T.M."/>
            <person name="Wayne K.J."/>
            <person name="Tettelin H."/>
            <person name="Glass J.I."/>
            <person name="Rusch D."/>
            <person name="Podicherti R."/>
            <person name="Tsui H.-C.T."/>
            <person name="Winkler M.E."/>
        </authorList>
    </citation>
    <scope>NUCLEOTIDE SEQUENCE</scope>
</reference>
<organism evidence="2">
    <name type="scientific">marine metagenome</name>
    <dbReference type="NCBI Taxonomy" id="408172"/>
    <lineage>
        <taxon>unclassified sequences</taxon>
        <taxon>metagenomes</taxon>
        <taxon>ecological metagenomes</taxon>
    </lineage>
</organism>
<name>A0A381PY59_9ZZZZ</name>
<dbReference type="EMBL" id="UINC01001105">
    <property type="protein sequence ID" value="SUZ70927.1"/>
    <property type="molecule type" value="Genomic_DNA"/>
</dbReference>
<proteinExistence type="predicted"/>
<feature type="coiled-coil region" evidence="1">
    <location>
        <begin position="99"/>
        <end position="150"/>
    </location>
</feature>
<evidence type="ECO:0000313" key="2">
    <source>
        <dbReference type="EMBL" id="SUZ70927.1"/>
    </source>
</evidence>
<evidence type="ECO:0000256" key="1">
    <source>
        <dbReference type="SAM" id="Coils"/>
    </source>
</evidence>
<protein>
    <submittedName>
        <fullName evidence="2">Uncharacterized protein</fullName>
    </submittedName>
</protein>
<dbReference type="PROSITE" id="PS51257">
    <property type="entry name" value="PROKAR_LIPOPROTEIN"/>
    <property type="match status" value="1"/>
</dbReference>
<sequence length="257" mass="28758">MTRSNFLPVILGATLLSACGPTQVVVTAEIAQDDQSQDAEPRALGDLEIRLFPYDRDAIFDSLTAAAARPEPPIPDSVLAAQNQVAESQQAWRDSEARWNTLRDTLRTLSDELDQMNRQQGQYRVLYNEFQDMEDEYADVEDERDAAFEAFTSLQGASLAAAQEIRLLRETWADEAYAEVGVAMTAHERASGLQVLADTTDANGIAEFEADAGDYWVTARYELPYTELYWNISITVVRGEPLQLRLMRDNASSRPKL</sequence>
<gene>
    <name evidence="2" type="ORF">METZ01_LOCUS23781</name>
</gene>